<protein>
    <submittedName>
        <fullName evidence="2">Uncharacterized protein</fullName>
    </submittedName>
</protein>
<evidence type="ECO:0000313" key="2">
    <source>
        <dbReference type="EMBL" id="RHF71376.1"/>
    </source>
</evidence>
<dbReference type="EMBL" id="QRHL01000015">
    <property type="protein sequence ID" value="RHF71376.1"/>
    <property type="molecule type" value="Genomic_DNA"/>
</dbReference>
<reference evidence="2 3" key="1">
    <citation type="submission" date="2018-08" db="EMBL/GenBank/DDBJ databases">
        <title>A genome reference for cultivated species of the human gut microbiota.</title>
        <authorList>
            <person name="Zou Y."/>
            <person name="Xue W."/>
            <person name="Luo G."/>
        </authorList>
    </citation>
    <scope>NUCLEOTIDE SEQUENCE [LARGE SCALE GENOMIC DNA]</scope>
    <source>
        <strain evidence="2 3">AM25-1</strain>
    </source>
</reference>
<dbReference type="AlphaFoldDB" id="A0A414PSB0"/>
<gene>
    <name evidence="2" type="ORF">DW663_08505</name>
</gene>
<dbReference type="Proteomes" id="UP000284676">
    <property type="component" value="Unassembled WGS sequence"/>
</dbReference>
<organism evidence="2 3">
    <name type="scientific">Fusobacterium mortiferum</name>
    <dbReference type="NCBI Taxonomy" id="850"/>
    <lineage>
        <taxon>Bacteria</taxon>
        <taxon>Fusobacteriati</taxon>
        <taxon>Fusobacteriota</taxon>
        <taxon>Fusobacteriia</taxon>
        <taxon>Fusobacteriales</taxon>
        <taxon>Fusobacteriaceae</taxon>
        <taxon>Fusobacterium</taxon>
    </lineage>
</organism>
<feature type="chain" id="PRO_5019556198" evidence="1">
    <location>
        <begin position="24"/>
        <end position="112"/>
    </location>
</feature>
<name>A0A414PSB0_FUSMR</name>
<keyword evidence="1" id="KW-0732">Signal</keyword>
<evidence type="ECO:0000313" key="3">
    <source>
        <dbReference type="Proteomes" id="UP000284676"/>
    </source>
</evidence>
<accession>A0A414PSB0</accession>
<evidence type="ECO:0000256" key="1">
    <source>
        <dbReference type="SAM" id="SignalP"/>
    </source>
</evidence>
<comment type="caution">
    <text evidence="2">The sequence shown here is derived from an EMBL/GenBank/DDBJ whole genome shotgun (WGS) entry which is preliminary data.</text>
</comment>
<sequence length="112" mass="13408">MIKRVFYFIISCLLLFFSSSINPKMEFDGFYDKNQAIYMIHSNDETESYSFIELNKVQIFARNIIRAGTPKNSVEIKPIIERFIEYEEYSPILYEGGYYTILTRYESRILRI</sequence>
<proteinExistence type="predicted"/>
<dbReference type="RefSeq" id="WP_005884040.1">
    <property type="nucleotide sequence ID" value="NZ_CABMMQ010000001.1"/>
</dbReference>
<feature type="signal peptide" evidence="1">
    <location>
        <begin position="1"/>
        <end position="23"/>
    </location>
</feature>
<dbReference type="GeneID" id="62763058"/>